<dbReference type="PANTHER" id="PTHR37691">
    <property type="entry name" value="BLR3518 PROTEIN"/>
    <property type="match status" value="1"/>
</dbReference>
<dbReference type="InterPro" id="IPR027396">
    <property type="entry name" value="DsrEFH-like"/>
</dbReference>
<dbReference type="Proteomes" id="UP001378956">
    <property type="component" value="Unassembled WGS sequence"/>
</dbReference>
<dbReference type="RefSeq" id="WP_172661683.1">
    <property type="nucleotide sequence ID" value="NZ_JABMKW010000017.1"/>
</dbReference>
<keyword evidence="1" id="KW-0732">Signal</keyword>
<dbReference type="PANTHER" id="PTHR37691:SF1">
    <property type="entry name" value="BLR3518 PROTEIN"/>
    <property type="match status" value="1"/>
</dbReference>
<evidence type="ECO:0000313" key="3">
    <source>
        <dbReference type="Proteomes" id="UP001378956"/>
    </source>
</evidence>
<dbReference type="Gene3D" id="3.40.1260.10">
    <property type="entry name" value="DsrEFH-like"/>
    <property type="match status" value="1"/>
</dbReference>
<proteinExistence type="predicted"/>
<dbReference type="SUPFAM" id="SSF75169">
    <property type="entry name" value="DsrEFH-like"/>
    <property type="match status" value="1"/>
</dbReference>
<feature type="chain" id="PRO_5047417295" evidence="1">
    <location>
        <begin position="26"/>
        <end position="153"/>
    </location>
</feature>
<keyword evidence="3" id="KW-1185">Reference proteome</keyword>
<organism evidence="2 3">
    <name type="scientific">Pedobacter panaciterrae</name>
    <dbReference type="NCBI Taxonomy" id="363849"/>
    <lineage>
        <taxon>Bacteria</taxon>
        <taxon>Pseudomonadati</taxon>
        <taxon>Bacteroidota</taxon>
        <taxon>Sphingobacteriia</taxon>
        <taxon>Sphingobacteriales</taxon>
        <taxon>Sphingobacteriaceae</taxon>
        <taxon>Pedobacter</taxon>
    </lineage>
</organism>
<protein>
    <submittedName>
        <fullName evidence="2">DsrE family protein</fullName>
    </submittedName>
</protein>
<sequence>MKNLTKYIFAIFAILLFTAIKPAMAQNSQEFQPAKSKNKQYYALYALNSGDEQKIAGTLRNIKNALEDPRLKGKLHIELIAFSGGVAVFDKKGPFKETLLDLKSRGVDLVQCENTIRERKIEKSSLYDFINYAPSGNGEIILRHYEGWAIVHP</sequence>
<feature type="signal peptide" evidence="1">
    <location>
        <begin position="1"/>
        <end position="25"/>
    </location>
</feature>
<evidence type="ECO:0000313" key="2">
    <source>
        <dbReference type="EMBL" id="MEJ2904722.1"/>
    </source>
</evidence>
<name>A0ABU8NR49_9SPHI</name>
<evidence type="ECO:0000256" key="1">
    <source>
        <dbReference type="SAM" id="SignalP"/>
    </source>
</evidence>
<comment type="caution">
    <text evidence="2">The sequence shown here is derived from an EMBL/GenBank/DDBJ whole genome shotgun (WGS) entry which is preliminary data.</text>
</comment>
<dbReference type="EMBL" id="JBBEUB010000007">
    <property type="protein sequence ID" value="MEJ2904722.1"/>
    <property type="molecule type" value="Genomic_DNA"/>
</dbReference>
<reference evidence="2 3" key="1">
    <citation type="submission" date="2024-03" db="EMBL/GenBank/DDBJ databases">
        <title>Sequence of Lycoming College Course Isolates.</title>
        <authorList>
            <person name="Plotts O."/>
            <person name="Newman J."/>
        </authorList>
    </citation>
    <scope>NUCLEOTIDE SEQUENCE [LARGE SCALE GENOMIC DNA]</scope>
    <source>
        <strain evidence="2 3">CJB-3</strain>
    </source>
</reference>
<gene>
    <name evidence="2" type="ORF">WAE58_19925</name>
</gene>
<accession>A0ABU8NR49</accession>